<keyword evidence="4" id="KW-0946">Virion</keyword>
<dbReference type="InterPro" id="IPR003433">
    <property type="entry name" value="Capsid_VP4_densovirus"/>
</dbReference>
<feature type="region of interest" description="Disordered" evidence="5">
    <location>
        <begin position="115"/>
        <end position="138"/>
    </location>
</feature>
<dbReference type="InterPro" id="IPR016184">
    <property type="entry name" value="Capsid/spike_ssDNA_virus"/>
</dbReference>
<feature type="compositionally biased region" description="Basic and acidic residues" evidence="5">
    <location>
        <begin position="661"/>
        <end position="670"/>
    </location>
</feature>
<evidence type="ECO:0000256" key="2">
    <source>
        <dbReference type="ARBA" id="ARBA00022431"/>
    </source>
</evidence>
<proteinExistence type="predicted"/>
<evidence type="ECO:0000256" key="1">
    <source>
        <dbReference type="ARBA" id="ARBA00004328"/>
    </source>
</evidence>
<name>A0A223PQZ8_9VIRU</name>
<keyword evidence="3" id="KW-0167">Capsid protein</keyword>
<accession>A0A223PQZ8</accession>
<dbReference type="Pfam" id="PF08398">
    <property type="entry name" value="Phospholip_A2_4"/>
    <property type="match status" value="1"/>
</dbReference>
<dbReference type="EMBL" id="KX774632">
    <property type="protein sequence ID" value="ASU47552.1"/>
    <property type="molecule type" value="Genomic_DNA"/>
</dbReference>
<evidence type="ECO:0000259" key="6">
    <source>
        <dbReference type="Pfam" id="PF08398"/>
    </source>
</evidence>
<feature type="compositionally biased region" description="Polar residues" evidence="5">
    <location>
        <begin position="644"/>
        <end position="660"/>
    </location>
</feature>
<dbReference type="SUPFAM" id="SSF88645">
    <property type="entry name" value="ssDNA viruses"/>
    <property type="match status" value="1"/>
</dbReference>
<comment type="subcellular location">
    <subcellularLocation>
        <location evidence="1">Virion</location>
    </subcellularLocation>
</comment>
<protein>
    <submittedName>
        <fullName evidence="7">ORF2</fullName>
    </submittedName>
</protein>
<dbReference type="GO" id="GO:0005198">
    <property type="term" value="F:structural molecule activity"/>
    <property type="evidence" value="ECO:0007669"/>
    <property type="project" value="InterPro"/>
</dbReference>
<dbReference type="Pfam" id="PF02336">
    <property type="entry name" value="Denso_VP4"/>
    <property type="match status" value="1"/>
</dbReference>
<organism evidence="7">
    <name type="scientific">Lone star tick densovirus 1</name>
    <dbReference type="NCBI Taxonomy" id="2027355"/>
    <lineage>
        <taxon>Viruses</taxon>
        <taxon>Monodnaviria</taxon>
        <taxon>Shotokuvirae</taxon>
        <taxon>Cossaviricota</taxon>
        <taxon>Quintoviricetes</taxon>
        <taxon>Piccovirales</taxon>
        <taxon>Parvoviridae</taxon>
        <taxon>Densovirinae</taxon>
    </lineage>
</organism>
<evidence type="ECO:0000256" key="3">
    <source>
        <dbReference type="ARBA" id="ARBA00022561"/>
    </source>
</evidence>
<feature type="region of interest" description="Disordered" evidence="5">
    <location>
        <begin position="577"/>
        <end position="602"/>
    </location>
</feature>
<reference evidence="7" key="1">
    <citation type="submission" date="2016-08" db="EMBL/GenBank/DDBJ databases">
        <title>Virus discovery in ticks.</title>
        <authorList>
            <person name="Tokarz R."/>
            <person name="Lipkin W.I."/>
        </authorList>
    </citation>
    <scope>NUCLEOTIDE SEQUENCE</scope>
    <source>
        <strain evidence="7">RTS55</strain>
    </source>
</reference>
<dbReference type="GO" id="GO:0039615">
    <property type="term" value="C:T=1 icosahedral viral capsid"/>
    <property type="evidence" value="ECO:0007669"/>
    <property type="project" value="UniProtKB-KW"/>
</dbReference>
<feature type="region of interest" description="Disordered" evidence="5">
    <location>
        <begin position="619"/>
        <end position="676"/>
    </location>
</feature>
<evidence type="ECO:0000256" key="4">
    <source>
        <dbReference type="ARBA" id="ARBA00022844"/>
    </source>
</evidence>
<sequence>MPVLRGHKYFGPGNSLSNGSPVDEDDRIAYKHDLAYDKAVKEGNSDIVREADWDFIKDTYKEGFNAPHAWIGTVGIGLKYGVESITGVLYPKVAPKGEKRTLPEHFKQQKKRIIETPVSSGQGLSSSGGEPSVTAPPPNMPDEHMREVNNEEIATEGGGAGAGNTQQIIRQPHSGSNIMVFKKTFQFYTGGFRFKVEKAQEIMTKLKYTEYFNVNAQALLTPLCSFYVNALPSYLTPYEFHDLPKGTFARQCKVKVTPLGYRLPFATGTAQAGFANSQLVVQCCSAVGLNKLIPMLEGPYKVNQSDMTSPQYDETEEDLTLHYVQKLYGVDNNTVPSCVGVQRHYNNYTTICFPFKDTPRLLEWMSIQDINMTKGNPIINYEYNFKCAPLKDIANTTEAIADTGFYLYAGRNAESWRGRYFEEFKHDNQVGIPKRDELTYYHNIEKASSFCRELNHTTTPEMPPSVHFGIMPVQSNTPLAETAQFSPACGLFEVETELVVEYNFQSTCVNTYLPYGNDVWEQRVEAATKPSCRFTGRAVYGDGGLHFPLSKPAQAIKASAQMLHYAQEALKNLSETKARDDATAVSHDHSRTKRAPAPDAKNGFISAWGKAVGEAARTHSTTYKPAGQKPSYLDPIGRSDEPTRQPTTRIVQPLPVSSSHRTLDHPKCDELPTEPEQVFSKRQKIEMKKAGWSDKDIDEKITQVLEDAALKRRAYNCK</sequence>
<feature type="domain" description="Phospholipase A2-like" evidence="6">
    <location>
        <begin position="4"/>
        <end position="64"/>
    </location>
</feature>
<feature type="compositionally biased region" description="Basic and acidic residues" evidence="5">
    <location>
        <begin position="577"/>
        <end position="589"/>
    </location>
</feature>
<keyword evidence="2" id="KW-1140">T=1 icosahedral capsid protein</keyword>
<evidence type="ECO:0000256" key="5">
    <source>
        <dbReference type="SAM" id="MobiDB-lite"/>
    </source>
</evidence>
<evidence type="ECO:0000313" key="7">
    <source>
        <dbReference type="EMBL" id="ASU47552.1"/>
    </source>
</evidence>
<dbReference type="InterPro" id="IPR013607">
    <property type="entry name" value="Phospholipase_A2-like"/>
</dbReference>
<feature type="compositionally biased region" description="Low complexity" evidence="5">
    <location>
        <begin position="119"/>
        <end position="132"/>
    </location>
</feature>